<organism evidence="1 2">
    <name type="scientific">Roseburia intestinalis XB6B4</name>
    <dbReference type="NCBI Taxonomy" id="718255"/>
    <lineage>
        <taxon>Bacteria</taxon>
        <taxon>Bacillati</taxon>
        <taxon>Bacillota</taxon>
        <taxon>Clostridia</taxon>
        <taxon>Lachnospirales</taxon>
        <taxon>Lachnospiraceae</taxon>
        <taxon>Roseburia</taxon>
    </lineage>
</organism>
<evidence type="ECO:0000313" key="2">
    <source>
        <dbReference type="Proteomes" id="UP000008953"/>
    </source>
</evidence>
<name>D4KYM0_9FIRM</name>
<reference evidence="1 2" key="1">
    <citation type="submission" date="2010-03" db="EMBL/GenBank/DDBJ databases">
        <title>The genome sequence of Roseburia intestinalis XB6B4.</title>
        <authorList>
            <consortium name="metaHIT consortium -- http://www.metahit.eu/"/>
            <person name="Pajon A."/>
            <person name="Turner K."/>
            <person name="Parkhill J."/>
            <person name="Bernalier A."/>
        </authorList>
    </citation>
    <scope>NUCLEOTIDE SEQUENCE [LARGE SCALE GENOMIC DNA]</scope>
    <source>
        <strain evidence="1 2">XB6B4</strain>
    </source>
</reference>
<reference evidence="1 2" key="2">
    <citation type="submission" date="2010-03" db="EMBL/GenBank/DDBJ databases">
        <authorList>
            <person name="Pajon A."/>
        </authorList>
    </citation>
    <scope>NUCLEOTIDE SEQUENCE [LARGE SCALE GENOMIC DNA]</scope>
    <source>
        <strain evidence="1 2">XB6B4</strain>
    </source>
</reference>
<dbReference type="AlphaFoldDB" id="D4KYM0"/>
<gene>
    <name evidence="1" type="ORF">RO1_19130</name>
</gene>
<protein>
    <submittedName>
        <fullName evidence="1">Uncharacterized protein</fullName>
    </submittedName>
</protein>
<proteinExistence type="predicted"/>
<dbReference type="KEGG" id="rix:RO1_19130"/>
<dbReference type="EMBL" id="FP929050">
    <property type="protein sequence ID" value="CBL12460.1"/>
    <property type="molecule type" value="Genomic_DNA"/>
</dbReference>
<evidence type="ECO:0000313" key="1">
    <source>
        <dbReference type="EMBL" id="CBL12460.1"/>
    </source>
</evidence>
<dbReference type="HOGENOM" id="CLU_3383586_0_0_9"/>
<dbReference type="Proteomes" id="UP000008953">
    <property type="component" value="Chromosome"/>
</dbReference>
<sequence>MYIKLYSVNEKSKEKTKKSLIFTKLTNLYVMIE</sequence>
<accession>D4KYM0</accession>